<dbReference type="Pfam" id="PF11951">
    <property type="entry name" value="Fungal_trans_2"/>
    <property type="match status" value="1"/>
</dbReference>
<evidence type="ECO:0000256" key="5">
    <source>
        <dbReference type="SAM" id="MobiDB-lite"/>
    </source>
</evidence>
<dbReference type="GO" id="GO:0003677">
    <property type="term" value="F:DNA binding"/>
    <property type="evidence" value="ECO:0007669"/>
    <property type="project" value="UniProtKB-KW"/>
</dbReference>
<dbReference type="InterPro" id="IPR021858">
    <property type="entry name" value="Fun_TF"/>
</dbReference>
<dbReference type="AlphaFoldDB" id="A0A9W9QGS0"/>
<dbReference type="SUPFAM" id="SSF57701">
    <property type="entry name" value="Zn2/Cys6 DNA-binding domain"/>
    <property type="match status" value="1"/>
</dbReference>
<reference evidence="7" key="1">
    <citation type="submission" date="2022-12" db="EMBL/GenBank/DDBJ databases">
        <authorList>
            <person name="Petersen C."/>
        </authorList>
    </citation>
    <scope>NUCLEOTIDE SEQUENCE</scope>
    <source>
        <strain evidence="7">IBT 35673</strain>
    </source>
</reference>
<feature type="domain" description="Zn(2)-C6 fungal-type" evidence="6">
    <location>
        <begin position="9"/>
        <end position="37"/>
    </location>
</feature>
<organism evidence="7 8">
    <name type="scientific">Penicillium brevicompactum</name>
    <dbReference type="NCBI Taxonomy" id="5074"/>
    <lineage>
        <taxon>Eukaryota</taxon>
        <taxon>Fungi</taxon>
        <taxon>Dikarya</taxon>
        <taxon>Ascomycota</taxon>
        <taxon>Pezizomycotina</taxon>
        <taxon>Eurotiomycetes</taxon>
        <taxon>Eurotiomycetidae</taxon>
        <taxon>Eurotiales</taxon>
        <taxon>Aspergillaceae</taxon>
        <taxon>Penicillium</taxon>
    </lineage>
</organism>
<dbReference type="InterPro" id="IPR001138">
    <property type="entry name" value="Zn2Cys6_DnaBD"/>
</dbReference>
<dbReference type="Gene3D" id="4.10.240.10">
    <property type="entry name" value="Zn(2)-C6 fungal-type DNA-binding domain"/>
    <property type="match status" value="1"/>
</dbReference>
<evidence type="ECO:0000256" key="3">
    <source>
        <dbReference type="ARBA" id="ARBA00023163"/>
    </source>
</evidence>
<dbReference type="PANTHER" id="PTHR38111">
    <property type="entry name" value="ZN(2)-C6 FUNGAL-TYPE DOMAIN-CONTAINING PROTEIN-RELATED"/>
    <property type="match status" value="1"/>
</dbReference>
<dbReference type="EMBL" id="JAPZBQ010000003">
    <property type="protein sequence ID" value="KAJ5337753.1"/>
    <property type="molecule type" value="Genomic_DNA"/>
</dbReference>
<keyword evidence="1" id="KW-0805">Transcription regulation</keyword>
<evidence type="ECO:0000313" key="7">
    <source>
        <dbReference type="EMBL" id="KAJ5337753.1"/>
    </source>
</evidence>
<proteinExistence type="predicted"/>
<sequence>MVGVPRSHGCSLCVKRRIKCDQRLPGCVKCEKYGQPCPGYDRGFRFVAGKPYRNRRQPKSPGDKKDTPLSATSSPEIEFEAAGQTLALRERPHMIISKDLNVIQCLCTLIDDFSQPYSPSPRHVVTRWLEFLPSIYGQNKVLDSTIRSFTAHHFGRVAGNTQMVSYARMAYGEALQGLRRSLETPAESLSTHVFCAVVMLCMYELFTDTENPDSWMKHAKGLSQLVKIRGPDRYSNLLDITLLKASRGLIVMHSMFSGEECFLASEDWHQKMRQQFTTDLSPEMHNSIESFFAYFTYAPSLVHKLYALRHIELTKAESLHAISEVVSKALEMQMNLATWYENYSRIALPPVETLSSTRDELYPIILEYADVSQATIYCGYYSYMVIIHEVLKTCGYPGDHQMMVVYFKDQICKSVEYNSVGVLGPYRMGFPLRVAIEIADPVTKSWIIGRLEQFSKIYAASEPKNYETVL</sequence>
<protein>
    <recommendedName>
        <fullName evidence="6">Zn(2)-C6 fungal-type domain-containing protein</fullName>
    </recommendedName>
</protein>
<gene>
    <name evidence="7" type="ORF">N7452_004481</name>
</gene>
<dbReference type="PROSITE" id="PS50048">
    <property type="entry name" value="ZN2_CY6_FUNGAL_2"/>
    <property type="match status" value="1"/>
</dbReference>
<name>A0A9W9QGS0_PENBR</name>
<dbReference type="Pfam" id="PF00172">
    <property type="entry name" value="Zn_clus"/>
    <property type="match status" value="1"/>
</dbReference>
<evidence type="ECO:0000256" key="4">
    <source>
        <dbReference type="ARBA" id="ARBA00023242"/>
    </source>
</evidence>
<dbReference type="GO" id="GO:0000981">
    <property type="term" value="F:DNA-binding transcription factor activity, RNA polymerase II-specific"/>
    <property type="evidence" value="ECO:0007669"/>
    <property type="project" value="InterPro"/>
</dbReference>
<dbReference type="PANTHER" id="PTHR38111:SF5">
    <property type="entry name" value="TRANSCRIPTION FACTOR DOMAIN-CONTAINING PROTEIN"/>
    <property type="match status" value="1"/>
</dbReference>
<keyword evidence="4" id="KW-0539">Nucleus</keyword>
<dbReference type="CDD" id="cd00067">
    <property type="entry name" value="GAL4"/>
    <property type="match status" value="1"/>
</dbReference>
<dbReference type="Proteomes" id="UP001147695">
    <property type="component" value="Unassembled WGS sequence"/>
</dbReference>
<evidence type="ECO:0000256" key="1">
    <source>
        <dbReference type="ARBA" id="ARBA00023015"/>
    </source>
</evidence>
<evidence type="ECO:0000259" key="6">
    <source>
        <dbReference type="PROSITE" id="PS50048"/>
    </source>
</evidence>
<keyword evidence="2" id="KW-0238">DNA-binding</keyword>
<comment type="caution">
    <text evidence="7">The sequence shown here is derived from an EMBL/GenBank/DDBJ whole genome shotgun (WGS) entry which is preliminary data.</text>
</comment>
<dbReference type="GO" id="GO:0008270">
    <property type="term" value="F:zinc ion binding"/>
    <property type="evidence" value="ECO:0007669"/>
    <property type="project" value="InterPro"/>
</dbReference>
<dbReference type="SMART" id="SM00066">
    <property type="entry name" value="GAL4"/>
    <property type="match status" value="1"/>
</dbReference>
<dbReference type="InterPro" id="IPR036864">
    <property type="entry name" value="Zn2-C6_fun-type_DNA-bd_sf"/>
</dbReference>
<evidence type="ECO:0000256" key="2">
    <source>
        <dbReference type="ARBA" id="ARBA00023125"/>
    </source>
</evidence>
<evidence type="ECO:0000313" key="8">
    <source>
        <dbReference type="Proteomes" id="UP001147695"/>
    </source>
</evidence>
<reference evidence="7" key="2">
    <citation type="journal article" date="2023" name="IMA Fungus">
        <title>Comparative genomic study of the Penicillium genus elucidates a diverse pangenome and 15 lateral gene transfer events.</title>
        <authorList>
            <person name="Petersen C."/>
            <person name="Sorensen T."/>
            <person name="Nielsen M.R."/>
            <person name="Sondergaard T.E."/>
            <person name="Sorensen J.L."/>
            <person name="Fitzpatrick D.A."/>
            <person name="Frisvad J.C."/>
            <person name="Nielsen K.L."/>
        </authorList>
    </citation>
    <scope>NUCLEOTIDE SEQUENCE</scope>
    <source>
        <strain evidence="7">IBT 35673</strain>
    </source>
</reference>
<accession>A0A9W9QGS0</accession>
<dbReference type="InterPro" id="IPR053178">
    <property type="entry name" value="Osmoadaptation_assoc"/>
</dbReference>
<keyword evidence="3" id="KW-0804">Transcription</keyword>
<feature type="region of interest" description="Disordered" evidence="5">
    <location>
        <begin position="51"/>
        <end position="74"/>
    </location>
</feature>